<dbReference type="GO" id="GO:0016787">
    <property type="term" value="F:hydrolase activity"/>
    <property type="evidence" value="ECO:0007669"/>
    <property type="project" value="UniProtKB-KW"/>
</dbReference>
<evidence type="ECO:0000313" key="5">
    <source>
        <dbReference type="EMBL" id="EHQ24505.1"/>
    </source>
</evidence>
<dbReference type="Pfam" id="PF02626">
    <property type="entry name" value="CT_A_B"/>
    <property type="match status" value="1"/>
</dbReference>
<dbReference type="Proteomes" id="UP000002774">
    <property type="component" value="Chromosome"/>
</dbReference>
<sequence>MRIQIIKPGLLSTIQDLGRSQHRSQAVPVSGAMDTLSARIANKAVGNNDDAAVIEFTFADAEFKAQTAILIAYAGDGATLFCNAKVLPPERPIFIPAGTVVQLKNQPSGCRTYLAIAGGFDVPGVMGSRSTYLAAGFGGLDGRKLNGGDILYNGKKITPLCSLIYDHLECTSVNYPLWSIARVLLLPDNRQHIRVVPAHEFTWFNSRSIIDFLSTPYIISSRNNRMGYHLEGAPLERLKKDELLSTAVSPGTIQVTGNGSMVLLMADCQTTGGYPRIGQVAAVDMPLCGQLKTADQIYFKEISAREAEALYIEQEQQLHQLTAAIKNKFGL</sequence>
<dbReference type="STRING" id="714943.Mucpa_0309"/>
<keyword evidence="1" id="KW-0547">Nucleotide-binding</keyword>
<dbReference type="SUPFAM" id="SSF50891">
    <property type="entry name" value="Cyclophilin-like"/>
    <property type="match status" value="1"/>
</dbReference>
<evidence type="ECO:0000256" key="1">
    <source>
        <dbReference type="ARBA" id="ARBA00022741"/>
    </source>
</evidence>
<dbReference type="Gene3D" id="2.40.100.10">
    <property type="entry name" value="Cyclophilin-like"/>
    <property type="match status" value="1"/>
</dbReference>
<evidence type="ECO:0000313" key="6">
    <source>
        <dbReference type="Proteomes" id="UP000002774"/>
    </source>
</evidence>
<dbReference type="SMART" id="SM00797">
    <property type="entry name" value="AHS2"/>
    <property type="match status" value="1"/>
</dbReference>
<protein>
    <submittedName>
        <fullName evidence="5">Urea amidolyase related protein</fullName>
    </submittedName>
</protein>
<keyword evidence="6" id="KW-1185">Reference proteome</keyword>
<keyword evidence="3" id="KW-0067">ATP-binding</keyword>
<dbReference type="PANTHER" id="PTHR43309:SF5">
    <property type="entry name" value="5-OXOPROLINASE SUBUNIT C"/>
    <property type="match status" value="1"/>
</dbReference>
<dbReference type="PANTHER" id="PTHR43309">
    <property type="entry name" value="5-OXOPROLINASE SUBUNIT C"/>
    <property type="match status" value="1"/>
</dbReference>
<dbReference type="AlphaFoldDB" id="H1YGF3"/>
<dbReference type="EMBL" id="CM001403">
    <property type="protein sequence ID" value="EHQ24505.1"/>
    <property type="molecule type" value="Genomic_DNA"/>
</dbReference>
<dbReference type="HOGENOM" id="CLU_028967_0_0_10"/>
<evidence type="ECO:0000256" key="3">
    <source>
        <dbReference type="ARBA" id="ARBA00022840"/>
    </source>
</evidence>
<name>H1YGF3_9SPHI</name>
<dbReference type="GO" id="GO:0016829">
    <property type="term" value="F:lyase activity"/>
    <property type="evidence" value="ECO:0007669"/>
    <property type="project" value="UniProtKB-KW"/>
</dbReference>
<dbReference type="OrthoDB" id="9782422at2"/>
<evidence type="ECO:0000256" key="2">
    <source>
        <dbReference type="ARBA" id="ARBA00022801"/>
    </source>
</evidence>
<gene>
    <name evidence="5" type="ORF">Mucpa_0309</name>
</gene>
<organism evidence="5 6">
    <name type="scientific">Mucilaginibacter paludis DSM 18603</name>
    <dbReference type="NCBI Taxonomy" id="714943"/>
    <lineage>
        <taxon>Bacteria</taxon>
        <taxon>Pseudomonadati</taxon>
        <taxon>Bacteroidota</taxon>
        <taxon>Sphingobacteriia</taxon>
        <taxon>Sphingobacteriales</taxon>
        <taxon>Sphingobacteriaceae</taxon>
        <taxon>Mucilaginibacter</taxon>
    </lineage>
</organism>
<evidence type="ECO:0000259" key="4">
    <source>
        <dbReference type="SMART" id="SM00797"/>
    </source>
</evidence>
<dbReference type="GO" id="GO:0005524">
    <property type="term" value="F:ATP binding"/>
    <property type="evidence" value="ECO:0007669"/>
    <property type="project" value="UniProtKB-KW"/>
</dbReference>
<dbReference type="InterPro" id="IPR029000">
    <property type="entry name" value="Cyclophilin-like_dom_sf"/>
</dbReference>
<feature type="domain" description="Carboxyltransferase" evidence="4">
    <location>
        <begin position="24"/>
        <end position="317"/>
    </location>
</feature>
<dbReference type="InterPro" id="IPR052708">
    <property type="entry name" value="PxpC"/>
</dbReference>
<accession>H1YGF3</accession>
<dbReference type="InterPro" id="IPR003778">
    <property type="entry name" value="CT_A_B"/>
</dbReference>
<dbReference type="eggNOG" id="COG1984">
    <property type="taxonomic scope" value="Bacteria"/>
</dbReference>
<dbReference type="NCBIfam" id="TIGR00724">
    <property type="entry name" value="urea_amlyse_rel"/>
    <property type="match status" value="1"/>
</dbReference>
<proteinExistence type="predicted"/>
<reference evidence="5" key="1">
    <citation type="submission" date="2011-09" db="EMBL/GenBank/DDBJ databases">
        <title>The permanent draft genome of Mucilaginibacter paludis DSM 18603.</title>
        <authorList>
            <consortium name="US DOE Joint Genome Institute (JGI-PGF)"/>
            <person name="Lucas S."/>
            <person name="Han J."/>
            <person name="Lapidus A."/>
            <person name="Bruce D."/>
            <person name="Goodwin L."/>
            <person name="Pitluck S."/>
            <person name="Peters L."/>
            <person name="Kyrpides N."/>
            <person name="Mavromatis K."/>
            <person name="Ivanova N."/>
            <person name="Mikhailova N."/>
            <person name="Held B."/>
            <person name="Detter J.C."/>
            <person name="Tapia R."/>
            <person name="Han C."/>
            <person name="Land M."/>
            <person name="Hauser L."/>
            <person name="Markowitz V."/>
            <person name="Cheng J.-F."/>
            <person name="Hugenholtz P."/>
            <person name="Woyke T."/>
            <person name="Wu D."/>
            <person name="Tindall B."/>
            <person name="Brambilla E."/>
            <person name="Klenk H.-P."/>
            <person name="Eisen J.A."/>
        </authorList>
    </citation>
    <scope>NUCLEOTIDE SEQUENCE [LARGE SCALE GENOMIC DNA]</scope>
    <source>
        <strain evidence="5">DSM 18603</strain>
    </source>
</reference>
<dbReference type="RefSeq" id="WP_008504051.1">
    <property type="nucleotide sequence ID" value="NZ_CM001403.1"/>
</dbReference>
<keyword evidence="2" id="KW-0378">Hydrolase</keyword>